<dbReference type="GO" id="GO:0016151">
    <property type="term" value="F:nickel cation binding"/>
    <property type="evidence" value="ECO:0007669"/>
    <property type="project" value="UniProtKB-UniRule"/>
</dbReference>
<name>A0AAE3NXZ2_9RHOB</name>
<comment type="subcellular location">
    <subcellularLocation>
        <location evidence="3">Cytoplasm</location>
    </subcellularLocation>
</comment>
<comment type="caution">
    <text evidence="4">The sequence shown here is derived from an EMBL/GenBank/DDBJ whole genome shotgun (WGS) entry which is preliminary data.</text>
</comment>
<keyword evidence="2 3" id="KW-0143">Chaperone</keyword>
<evidence type="ECO:0000256" key="1">
    <source>
        <dbReference type="ARBA" id="ARBA00007177"/>
    </source>
</evidence>
<proteinExistence type="inferred from homology"/>
<gene>
    <name evidence="3" type="primary">ureD</name>
    <name evidence="4" type="ORF">P1J78_18410</name>
</gene>
<dbReference type="HAMAP" id="MF_01384">
    <property type="entry name" value="UreD"/>
    <property type="match status" value="1"/>
</dbReference>
<keyword evidence="3" id="KW-0996">Nickel insertion</keyword>
<keyword evidence="3" id="KW-0963">Cytoplasm</keyword>
<evidence type="ECO:0000256" key="2">
    <source>
        <dbReference type="ARBA" id="ARBA00023186"/>
    </source>
</evidence>
<dbReference type="AlphaFoldDB" id="A0AAE3NXZ2"/>
<evidence type="ECO:0000256" key="3">
    <source>
        <dbReference type="HAMAP-Rule" id="MF_01384"/>
    </source>
</evidence>
<accession>A0AAE3NXZ2</accession>
<comment type="subunit">
    <text evidence="3">UreD, UreF and UreG form a complex that acts as a GTP-hydrolysis-dependent molecular chaperone, activating the urease apoprotein by helping to assemble the nickel containing metallocenter of UreC. The UreE protein probably delivers the nickel.</text>
</comment>
<evidence type="ECO:0000313" key="4">
    <source>
        <dbReference type="EMBL" id="MDF0602717.1"/>
    </source>
</evidence>
<keyword evidence="5" id="KW-1185">Reference proteome</keyword>
<comment type="similarity">
    <text evidence="1 3">Belongs to the UreD family.</text>
</comment>
<dbReference type="PANTHER" id="PTHR33643">
    <property type="entry name" value="UREASE ACCESSORY PROTEIN D"/>
    <property type="match status" value="1"/>
</dbReference>
<dbReference type="Pfam" id="PF01774">
    <property type="entry name" value="UreD"/>
    <property type="match status" value="1"/>
</dbReference>
<dbReference type="Proteomes" id="UP001220964">
    <property type="component" value="Unassembled WGS sequence"/>
</dbReference>
<dbReference type="EMBL" id="JARGYC010000059">
    <property type="protein sequence ID" value="MDF0602717.1"/>
    <property type="molecule type" value="Genomic_DNA"/>
</dbReference>
<dbReference type="GO" id="GO:0005737">
    <property type="term" value="C:cytoplasm"/>
    <property type="evidence" value="ECO:0007669"/>
    <property type="project" value="UniProtKB-SubCell"/>
</dbReference>
<comment type="function">
    <text evidence="3">Required for maturation of urease via the functional incorporation of the urease nickel metallocenter.</text>
</comment>
<protein>
    <recommendedName>
        <fullName evidence="3">Urease accessory protein UreD</fullName>
    </recommendedName>
</protein>
<organism evidence="4 5">
    <name type="scientific">Psychromarinibacter sediminicola</name>
    <dbReference type="NCBI Taxonomy" id="3033385"/>
    <lineage>
        <taxon>Bacteria</taxon>
        <taxon>Pseudomonadati</taxon>
        <taxon>Pseudomonadota</taxon>
        <taxon>Alphaproteobacteria</taxon>
        <taxon>Rhodobacterales</taxon>
        <taxon>Paracoccaceae</taxon>
        <taxon>Psychromarinibacter</taxon>
    </lineage>
</organism>
<sequence>MTVPQMQRARGRAAAGFALRGGRVRLTELHQSGSAKAMLPRVHAATPEVVFLNTAGGLTGGDRMAYALEVGAGARVTATTQAAERAYAASGGVAELDVAIAAGPGAEVAWLPQETILFDRSALARRTSATLAGDARLVMAETLVLGRAAMGETVATLSLADRREVTRDGAPVLLEPLAIDSAALARRGGAAVLGGARAMATVALVAPGAEDALGRVRAALTDPAVEAAASGWDGKCVVRMLAPDGFPLRRLVARVIETLTPGPLPRVWQM</sequence>
<dbReference type="InterPro" id="IPR002669">
    <property type="entry name" value="UreD"/>
</dbReference>
<dbReference type="PANTHER" id="PTHR33643:SF1">
    <property type="entry name" value="UREASE ACCESSORY PROTEIN D"/>
    <property type="match status" value="1"/>
</dbReference>
<evidence type="ECO:0000313" key="5">
    <source>
        <dbReference type="Proteomes" id="UP001220964"/>
    </source>
</evidence>
<reference evidence="4" key="1">
    <citation type="submission" date="2023-03" db="EMBL/GenBank/DDBJ databases">
        <title>Multiphase analysis and comparison of six strains from genera Psychromarinibacter, Lutimaribacter, and Maritimibacter, including a novel species: Psychromarinibacter sediminicola sp. nov.</title>
        <authorList>
            <person name="Wang Y.-H."/>
            <person name="Ye M.-Q."/>
            <person name="Du Z.-J."/>
        </authorList>
    </citation>
    <scope>NUCLEOTIDE SEQUENCE</scope>
    <source>
        <strain evidence="4">C21-152</strain>
    </source>
</reference>